<protein>
    <submittedName>
        <fullName evidence="2">Uncharacterized protein</fullName>
    </submittedName>
</protein>
<dbReference type="EMBL" id="AP009351">
    <property type="protein sequence ID" value="BAF66564.1"/>
    <property type="molecule type" value="Genomic_DNA"/>
</dbReference>
<accession>A0A0H3K6S7</accession>
<evidence type="ECO:0000313" key="3">
    <source>
        <dbReference type="Proteomes" id="UP000006386"/>
    </source>
</evidence>
<feature type="transmembrane region" description="Helical" evidence="1">
    <location>
        <begin position="59"/>
        <end position="80"/>
    </location>
</feature>
<evidence type="ECO:0000313" key="2">
    <source>
        <dbReference type="EMBL" id="BAF66564.1"/>
    </source>
</evidence>
<feature type="transmembrane region" description="Helical" evidence="1">
    <location>
        <begin position="86"/>
        <end position="108"/>
    </location>
</feature>
<evidence type="ECO:0000256" key="1">
    <source>
        <dbReference type="SAM" id="Phobius"/>
    </source>
</evidence>
<keyword evidence="1" id="KW-0812">Transmembrane</keyword>
<gene>
    <name evidence="2" type="ordered locus">NWMN_0292</name>
</gene>
<keyword evidence="1" id="KW-0472">Membrane</keyword>
<dbReference type="HOGENOM" id="CLU_2182315_0_0_9"/>
<name>A0A0H3K6S7_STAAE</name>
<sequence>MKSLFLAFSSLIDVLTISKSASFLTVTFTTTFSFCNSIISSYKDLMRSNFSIASPVSTFTFILKSISITTFSLIFLPLTISHEWDNFIFTIVFTCSHYSWQFIFINIIK</sequence>
<organism evidence="2 3">
    <name type="scientific">Staphylococcus aureus (strain Newman)</name>
    <dbReference type="NCBI Taxonomy" id="426430"/>
    <lineage>
        <taxon>Bacteria</taxon>
        <taxon>Bacillati</taxon>
        <taxon>Bacillota</taxon>
        <taxon>Bacilli</taxon>
        <taxon>Bacillales</taxon>
        <taxon>Staphylococcaceae</taxon>
        <taxon>Staphylococcus</taxon>
    </lineage>
</organism>
<proteinExistence type="predicted"/>
<reference evidence="2 3" key="1">
    <citation type="journal article" date="2008" name="J. Bacteriol.">
        <title>Genome sequence of Staphylococcus aureus strain Newman and comparative analysis of staphylococcal genomes: polymorphism and evolution of two major pathogenicity islands.</title>
        <authorList>
            <person name="Baba T."/>
            <person name="Bae T."/>
            <person name="Schneewind O."/>
            <person name="Takeuchi F."/>
            <person name="Hiramatsu K."/>
        </authorList>
    </citation>
    <scope>NUCLEOTIDE SEQUENCE [LARGE SCALE GENOMIC DNA]</scope>
    <source>
        <strain evidence="2 3">Newman</strain>
    </source>
</reference>
<feature type="transmembrane region" description="Helical" evidence="1">
    <location>
        <begin position="20"/>
        <end position="39"/>
    </location>
</feature>
<keyword evidence="1" id="KW-1133">Transmembrane helix</keyword>
<dbReference type="AlphaFoldDB" id="A0A0H3K6S7"/>
<dbReference type="Proteomes" id="UP000006386">
    <property type="component" value="Chromosome"/>
</dbReference>
<dbReference type="KEGG" id="sae:NWMN_0292"/>